<proteinExistence type="predicted"/>
<keyword evidence="2" id="KW-0804">Transcription</keyword>
<keyword evidence="5" id="KW-1185">Reference proteome</keyword>
<dbReference type="Pfam" id="PF03166">
    <property type="entry name" value="MH2"/>
    <property type="match status" value="1"/>
</dbReference>
<sequence>MGGTNIYDSSSTNGGTRGPHWCTVAYWELRQRVGRLFTVTDPYINIFQSLPHGDGLSLEILQEDTDMDSVRRTRDKIGYGCVLSKEDDGIWVYNRSSYPIFVNSPTLDTPNSRTSTVIKVMPGYSIKIFDYDFVRLLKGVKDPRLLDGPYDPTSLRISFAKGWGPSYHRQFITSCPCWLEVLLNLVDR</sequence>
<dbReference type="PROSITE" id="PS51076">
    <property type="entry name" value="MH2"/>
    <property type="match status" value="1"/>
</dbReference>
<evidence type="ECO:0000259" key="3">
    <source>
        <dbReference type="PROSITE" id="PS51076"/>
    </source>
</evidence>
<dbReference type="InterPro" id="IPR008984">
    <property type="entry name" value="SMAD_FHA_dom_sf"/>
</dbReference>
<accession>A0ABQ9F1Y9</accession>
<name>A0ABQ9F1Y9_TEGGR</name>
<reference evidence="4 5" key="1">
    <citation type="submission" date="2022-12" db="EMBL/GenBank/DDBJ databases">
        <title>Chromosome-level genome of Tegillarca granosa.</title>
        <authorList>
            <person name="Kim J."/>
        </authorList>
    </citation>
    <scope>NUCLEOTIDE SEQUENCE [LARGE SCALE GENOMIC DNA]</scope>
    <source>
        <strain evidence="4">Teg-2019</strain>
        <tissue evidence="4">Adductor muscle</tissue>
    </source>
</reference>
<evidence type="ECO:0000256" key="2">
    <source>
        <dbReference type="ARBA" id="ARBA00023163"/>
    </source>
</evidence>
<dbReference type="InterPro" id="IPR013790">
    <property type="entry name" value="Dwarfin"/>
</dbReference>
<comment type="caution">
    <text evidence="4">The sequence shown here is derived from an EMBL/GenBank/DDBJ whole genome shotgun (WGS) entry which is preliminary data.</text>
</comment>
<dbReference type="PANTHER" id="PTHR13703">
    <property type="entry name" value="SMAD"/>
    <property type="match status" value="1"/>
</dbReference>
<organism evidence="4 5">
    <name type="scientific">Tegillarca granosa</name>
    <name type="common">Malaysian cockle</name>
    <name type="synonym">Anadara granosa</name>
    <dbReference type="NCBI Taxonomy" id="220873"/>
    <lineage>
        <taxon>Eukaryota</taxon>
        <taxon>Metazoa</taxon>
        <taxon>Spiralia</taxon>
        <taxon>Lophotrochozoa</taxon>
        <taxon>Mollusca</taxon>
        <taxon>Bivalvia</taxon>
        <taxon>Autobranchia</taxon>
        <taxon>Pteriomorphia</taxon>
        <taxon>Arcoida</taxon>
        <taxon>Arcoidea</taxon>
        <taxon>Arcidae</taxon>
        <taxon>Tegillarca</taxon>
    </lineage>
</organism>
<keyword evidence="1" id="KW-0805">Transcription regulation</keyword>
<dbReference type="SUPFAM" id="SSF49879">
    <property type="entry name" value="SMAD/FHA domain"/>
    <property type="match status" value="1"/>
</dbReference>
<dbReference type="InterPro" id="IPR001132">
    <property type="entry name" value="SMAD_dom_Dwarfin-type"/>
</dbReference>
<dbReference type="Proteomes" id="UP001217089">
    <property type="component" value="Unassembled WGS sequence"/>
</dbReference>
<dbReference type="InterPro" id="IPR017855">
    <property type="entry name" value="SMAD-like_dom_sf"/>
</dbReference>
<dbReference type="SMART" id="SM00524">
    <property type="entry name" value="DWB"/>
    <property type="match status" value="1"/>
</dbReference>
<dbReference type="PANTHER" id="PTHR13703:SF54">
    <property type="entry name" value="MOTHERS AGAINST DECAPENTAPLEGIC HOMOLOG"/>
    <property type="match status" value="1"/>
</dbReference>
<dbReference type="Gene3D" id="2.60.200.10">
    <property type="match status" value="1"/>
</dbReference>
<evidence type="ECO:0000256" key="1">
    <source>
        <dbReference type="ARBA" id="ARBA00023015"/>
    </source>
</evidence>
<feature type="domain" description="MH2" evidence="3">
    <location>
        <begin position="21"/>
        <end position="188"/>
    </location>
</feature>
<gene>
    <name evidence="4" type="ORF">KUTeg_010762</name>
</gene>
<evidence type="ECO:0000313" key="4">
    <source>
        <dbReference type="EMBL" id="KAJ8311407.1"/>
    </source>
</evidence>
<protein>
    <recommendedName>
        <fullName evidence="3">MH2 domain-containing protein</fullName>
    </recommendedName>
</protein>
<evidence type="ECO:0000313" key="5">
    <source>
        <dbReference type="Proteomes" id="UP001217089"/>
    </source>
</evidence>
<dbReference type="EMBL" id="JARBDR010000496">
    <property type="protein sequence ID" value="KAJ8311407.1"/>
    <property type="molecule type" value="Genomic_DNA"/>
</dbReference>